<gene>
    <name evidence="1" type="ORF">RSOL_345390</name>
</gene>
<evidence type="ECO:0000313" key="1">
    <source>
        <dbReference type="EMBL" id="EUC60461.1"/>
    </source>
</evidence>
<evidence type="ECO:0008006" key="3">
    <source>
        <dbReference type="Google" id="ProtNLM"/>
    </source>
</evidence>
<feature type="non-terminal residue" evidence="1">
    <location>
        <position position="391"/>
    </location>
</feature>
<protein>
    <recommendedName>
        <fullName evidence="3">F-box-like domain protein</fullName>
    </recommendedName>
</protein>
<organism evidence="1 2">
    <name type="scientific">Rhizoctonia solani AG-3 Rhs1AP</name>
    <dbReference type="NCBI Taxonomy" id="1086054"/>
    <lineage>
        <taxon>Eukaryota</taxon>
        <taxon>Fungi</taxon>
        <taxon>Dikarya</taxon>
        <taxon>Basidiomycota</taxon>
        <taxon>Agaricomycotina</taxon>
        <taxon>Agaricomycetes</taxon>
        <taxon>Cantharellales</taxon>
        <taxon>Ceratobasidiaceae</taxon>
        <taxon>Rhizoctonia</taxon>
    </lineage>
</organism>
<name>X8JB10_9AGAM</name>
<comment type="caution">
    <text evidence="1">The sequence shown here is derived from an EMBL/GenBank/DDBJ whole genome shotgun (WGS) entry which is preliminary data.</text>
</comment>
<reference evidence="2" key="1">
    <citation type="journal article" date="2014" name="Genome Announc.">
        <title>Draft genome sequence of the plant-pathogenic soil fungus Rhizoctonia solani anastomosis group 3 strain Rhs1AP.</title>
        <authorList>
            <person name="Cubeta M.A."/>
            <person name="Thomas E."/>
            <person name="Dean R.A."/>
            <person name="Jabaji S."/>
            <person name="Neate S.M."/>
            <person name="Tavantzis S."/>
            <person name="Toda T."/>
            <person name="Vilgalys R."/>
            <person name="Bharathan N."/>
            <person name="Fedorova-Abrams N."/>
            <person name="Pakala S.B."/>
            <person name="Pakala S.M."/>
            <person name="Zafar N."/>
            <person name="Joardar V."/>
            <person name="Losada L."/>
            <person name="Nierman W.C."/>
        </authorList>
    </citation>
    <scope>NUCLEOTIDE SEQUENCE [LARGE SCALE GENOMIC DNA]</scope>
    <source>
        <strain evidence="2">AG-3</strain>
    </source>
</reference>
<dbReference type="InterPro" id="IPR032675">
    <property type="entry name" value="LRR_dom_sf"/>
</dbReference>
<dbReference type="SUPFAM" id="SSF52047">
    <property type="entry name" value="RNI-like"/>
    <property type="match status" value="1"/>
</dbReference>
<dbReference type="EMBL" id="JATN01000319">
    <property type="protein sequence ID" value="EUC60461.1"/>
    <property type="molecule type" value="Genomic_DNA"/>
</dbReference>
<proteinExistence type="predicted"/>
<dbReference type="AlphaFoldDB" id="X8JB10"/>
<dbReference type="Proteomes" id="UP000030108">
    <property type="component" value="Unassembled WGS sequence"/>
</dbReference>
<dbReference type="Gene3D" id="3.80.10.10">
    <property type="entry name" value="Ribonuclease Inhibitor"/>
    <property type="match status" value="1"/>
</dbReference>
<sequence length="391" mass="44302">MHRSGVQNLHVVVDATHHSANFRIKDFHLLAEGSSRIQSLNIRSKHPEDFPFVLPVLFLQGVPENLSELALCYIGEENKVYRTSPENDLFAQRLAPLLPHFPKLMGSLRACRISNVPFEWKHITFSARLVELRIESIALAGDLAITAFMTALSSACQLRDLKLIRIEAFSDWGSTLPGSQLSLPRLQTVYLEELYFNVLELILQSIAPGSYHLTLNLSERIRQNLLADLHTEDVRTETIHQLLAQHAIKRLILADDVESWAIGKGLNNLLRSLPALTSLEIYFYKLDSRLFKALTPLSDRQDTPFPKLEVLEFRGSTIQGGIAGLPRLTTKHPIQRLVLGQSMFLPGSDEQVVRIDKKDKNVRWLKDHIAGFHFILHDENTSGCSDMLWPL</sequence>
<accession>X8JB10</accession>
<evidence type="ECO:0000313" key="2">
    <source>
        <dbReference type="Proteomes" id="UP000030108"/>
    </source>
</evidence>